<dbReference type="EMBL" id="QPFP01000019">
    <property type="protein sequence ID" value="TEB31464.1"/>
    <property type="molecule type" value="Genomic_DNA"/>
</dbReference>
<evidence type="ECO:0000313" key="2">
    <source>
        <dbReference type="Proteomes" id="UP000298030"/>
    </source>
</evidence>
<dbReference type="Proteomes" id="UP000298030">
    <property type="component" value="Unassembled WGS sequence"/>
</dbReference>
<keyword evidence="2" id="KW-1185">Reference proteome</keyword>
<protein>
    <submittedName>
        <fullName evidence="1">Uncharacterized protein</fullName>
    </submittedName>
</protein>
<evidence type="ECO:0000313" key="1">
    <source>
        <dbReference type="EMBL" id="TEB31464.1"/>
    </source>
</evidence>
<dbReference type="AlphaFoldDB" id="A0A4Y7TBY5"/>
<proteinExistence type="predicted"/>
<gene>
    <name evidence="1" type="ORF">FA13DRAFT_369702</name>
</gene>
<reference evidence="1 2" key="1">
    <citation type="journal article" date="2019" name="Nat. Ecol. Evol.">
        <title>Megaphylogeny resolves global patterns of mushroom evolution.</title>
        <authorList>
            <person name="Varga T."/>
            <person name="Krizsan K."/>
            <person name="Foldi C."/>
            <person name="Dima B."/>
            <person name="Sanchez-Garcia M."/>
            <person name="Sanchez-Ramirez S."/>
            <person name="Szollosi G.J."/>
            <person name="Szarkandi J.G."/>
            <person name="Papp V."/>
            <person name="Albert L."/>
            <person name="Andreopoulos W."/>
            <person name="Angelini C."/>
            <person name="Antonin V."/>
            <person name="Barry K.W."/>
            <person name="Bougher N.L."/>
            <person name="Buchanan P."/>
            <person name="Buyck B."/>
            <person name="Bense V."/>
            <person name="Catcheside P."/>
            <person name="Chovatia M."/>
            <person name="Cooper J."/>
            <person name="Damon W."/>
            <person name="Desjardin D."/>
            <person name="Finy P."/>
            <person name="Geml J."/>
            <person name="Haridas S."/>
            <person name="Hughes K."/>
            <person name="Justo A."/>
            <person name="Karasinski D."/>
            <person name="Kautmanova I."/>
            <person name="Kiss B."/>
            <person name="Kocsube S."/>
            <person name="Kotiranta H."/>
            <person name="LaButti K.M."/>
            <person name="Lechner B.E."/>
            <person name="Liimatainen K."/>
            <person name="Lipzen A."/>
            <person name="Lukacs Z."/>
            <person name="Mihaltcheva S."/>
            <person name="Morgado L.N."/>
            <person name="Niskanen T."/>
            <person name="Noordeloos M.E."/>
            <person name="Ohm R.A."/>
            <person name="Ortiz-Santana B."/>
            <person name="Ovrebo C."/>
            <person name="Racz N."/>
            <person name="Riley R."/>
            <person name="Savchenko A."/>
            <person name="Shiryaev A."/>
            <person name="Soop K."/>
            <person name="Spirin V."/>
            <person name="Szebenyi C."/>
            <person name="Tomsovsky M."/>
            <person name="Tulloss R.E."/>
            <person name="Uehling J."/>
            <person name="Grigoriev I.V."/>
            <person name="Vagvolgyi C."/>
            <person name="Papp T."/>
            <person name="Martin F.M."/>
            <person name="Miettinen O."/>
            <person name="Hibbett D.S."/>
            <person name="Nagy L.G."/>
        </authorList>
    </citation>
    <scope>NUCLEOTIDE SEQUENCE [LARGE SCALE GENOMIC DNA]</scope>
    <source>
        <strain evidence="1 2">FP101781</strain>
    </source>
</reference>
<sequence length="224" mass="24562">MRPRIASGESCGSAFGPTFSSPMSPLFVRRIALVLKPDSPSHSWKVFEDDSFHPGHWPSLFRHATLGSSFTFPMTGRARVTSRFCEKRTQDVLIGPSAYTCPVGDGVDCPSLQDEDTHPHSLLPWLRVTNGASIGTHSGQYYFHHSNRGVFQESPYVVVSGSGKYEIRSFKRILASISLSDSGDVGFTMNELVSDSPLRLGGHPGYTGSWPDVHLHPRQTIVGS</sequence>
<organism evidence="1 2">
    <name type="scientific">Coprinellus micaceus</name>
    <name type="common">Glistening ink-cap mushroom</name>
    <name type="synonym">Coprinus micaceus</name>
    <dbReference type="NCBI Taxonomy" id="71717"/>
    <lineage>
        <taxon>Eukaryota</taxon>
        <taxon>Fungi</taxon>
        <taxon>Dikarya</taxon>
        <taxon>Basidiomycota</taxon>
        <taxon>Agaricomycotina</taxon>
        <taxon>Agaricomycetes</taxon>
        <taxon>Agaricomycetidae</taxon>
        <taxon>Agaricales</taxon>
        <taxon>Agaricineae</taxon>
        <taxon>Psathyrellaceae</taxon>
        <taxon>Coprinellus</taxon>
    </lineage>
</organism>
<accession>A0A4Y7TBY5</accession>
<name>A0A4Y7TBY5_COPMI</name>
<comment type="caution">
    <text evidence="1">The sequence shown here is derived from an EMBL/GenBank/DDBJ whole genome shotgun (WGS) entry which is preliminary data.</text>
</comment>